<feature type="region of interest" description="Disordered" evidence="8">
    <location>
        <begin position="658"/>
        <end position="679"/>
    </location>
</feature>
<gene>
    <name evidence="10" type="ORF">MCOR_9047</name>
</gene>
<reference evidence="10 11" key="1">
    <citation type="submission" date="2020-06" db="EMBL/GenBank/DDBJ databases">
        <authorList>
            <person name="Li R."/>
            <person name="Bekaert M."/>
        </authorList>
    </citation>
    <scope>NUCLEOTIDE SEQUENCE [LARGE SCALE GENOMIC DNA]</scope>
    <source>
        <strain evidence="11">wild</strain>
    </source>
</reference>
<dbReference type="InterPro" id="IPR041373">
    <property type="entry name" value="RT_RNaseH"/>
</dbReference>
<dbReference type="Gene3D" id="3.30.70.270">
    <property type="match status" value="2"/>
</dbReference>
<keyword evidence="6" id="KW-0378">Hydrolase</keyword>
<proteinExistence type="predicted"/>
<dbReference type="PANTHER" id="PTHR37984">
    <property type="entry name" value="PROTEIN CBG26694"/>
    <property type="match status" value="1"/>
</dbReference>
<dbReference type="Pfam" id="PF00078">
    <property type="entry name" value="RVT_1"/>
    <property type="match status" value="1"/>
</dbReference>
<dbReference type="GO" id="GO:0003964">
    <property type="term" value="F:RNA-directed DNA polymerase activity"/>
    <property type="evidence" value="ECO:0007669"/>
    <property type="project" value="UniProtKB-KW"/>
</dbReference>
<keyword evidence="11" id="KW-1185">Reference proteome</keyword>
<keyword evidence="3" id="KW-0548">Nucleotidyltransferase</keyword>
<protein>
    <recommendedName>
        <fullName evidence="1">RNA-directed DNA polymerase</fullName>
        <ecNumber evidence="1">2.7.7.49</ecNumber>
    </recommendedName>
</protein>
<dbReference type="CDD" id="cd09274">
    <property type="entry name" value="RNase_HI_RT_Ty3"/>
    <property type="match status" value="1"/>
</dbReference>
<organism evidence="10 11">
    <name type="scientific">Mytilus coruscus</name>
    <name type="common">Sea mussel</name>
    <dbReference type="NCBI Taxonomy" id="42192"/>
    <lineage>
        <taxon>Eukaryota</taxon>
        <taxon>Metazoa</taxon>
        <taxon>Spiralia</taxon>
        <taxon>Lophotrochozoa</taxon>
        <taxon>Mollusca</taxon>
        <taxon>Bivalvia</taxon>
        <taxon>Autobranchia</taxon>
        <taxon>Pteriomorphia</taxon>
        <taxon>Mytilida</taxon>
        <taxon>Mytiloidea</taxon>
        <taxon>Mytilidae</taxon>
        <taxon>Mytilinae</taxon>
        <taxon>Mytilus</taxon>
    </lineage>
</organism>
<evidence type="ECO:0000313" key="10">
    <source>
        <dbReference type="EMBL" id="CAC5370073.1"/>
    </source>
</evidence>
<keyword evidence="4" id="KW-0540">Nuclease</keyword>
<evidence type="ECO:0000256" key="8">
    <source>
        <dbReference type="SAM" id="MobiDB-lite"/>
    </source>
</evidence>
<evidence type="ECO:0000256" key="6">
    <source>
        <dbReference type="ARBA" id="ARBA00022801"/>
    </source>
</evidence>
<dbReference type="InterPro" id="IPR021109">
    <property type="entry name" value="Peptidase_aspartic_dom_sf"/>
</dbReference>
<dbReference type="InterPro" id="IPR043128">
    <property type="entry name" value="Rev_trsase/Diguanyl_cyclase"/>
</dbReference>
<evidence type="ECO:0000256" key="1">
    <source>
        <dbReference type="ARBA" id="ARBA00012493"/>
    </source>
</evidence>
<dbReference type="Gene3D" id="2.40.70.10">
    <property type="entry name" value="Acid Proteases"/>
    <property type="match status" value="1"/>
</dbReference>
<dbReference type="Gene3D" id="3.10.10.10">
    <property type="entry name" value="HIV Type 1 Reverse Transcriptase, subunit A, domain 1"/>
    <property type="match status" value="1"/>
</dbReference>
<evidence type="ECO:0000256" key="3">
    <source>
        <dbReference type="ARBA" id="ARBA00022695"/>
    </source>
</evidence>
<dbReference type="GO" id="GO:0004519">
    <property type="term" value="F:endonuclease activity"/>
    <property type="evidence" value="ECO:0007669"/>
    <property type="project" value="UniProtKB-KW"/>
</dbReference>
<feature type="domain" description="Reverse transcriptase" evidence="9">
    <location>
        <begin position="298"/>
        <end position="479"/>
    </location>
</feature>
<evidence type="ECO:0000256" key="2">
    <source>
        <dbReference type="ARBA" id="ARBA00022679"/>
    </source>
</evidence>
<evidence type="ECO:0000259" key="9">
    <source>
        <dbReference type="PROSITE" id="PS50878"/>
    </source>
</evidence>
<keyword evidence="5" id="KW-0255">Endonuclease</keyword>
<evidence type="ECO:0000256" key="4">
    <source>
        <dbReference type="ARBA" id="ARBA00022722"/>
    </source>
</evidence>
<dbReference type="InterPro" id="IPR043502">
    <property type="entry name" value="DNA/RNA_pol_sf"/>
</dbReference>
<dbReference type="Pfam" id="PF13975">
    <property type="entry name" value="gag-asp_proteas"/>
    <property type="match status" value="1"/>
</dbReference>
<dbReference type="Pfam" id="PF17917">
    <property type="entry name" value="RT_RNaseH"/>
    <property type="match status" value="1"/>
</dbReference>
<name>A0A6J8AL69_MYTCO</name>
<dbReference type="EMBL" id="CACVKT020001650">
    <property type="protein sequence ID" value="CAC5370073.1"/>
    <property type="molecule type" value="Genomic_DNA"/>
</dbReference>
<evidence type="ECO:0000256" key="7">
    <source>
        <dbReference type="ARBA" id="ARBA00022918"/>
    </source>
</evidence>
<dbReference type="AlphaFoldDB" id="A0A6J8AL69"/>
<dbReference type="FunFam" id="3.10.20.370:FF:000001">
    <property type="entry name" value="Retrovirus-related Pol polyprotein from transposon 17.6-like protein"/>
    <property type="match status" value="1"/>
</dbReference>
<dbReference type="PROSITE" id="PS50878">
    <property type="entry name" value="RT_POL"/>
    <property type="match status" value="1"/>
</dbReference>
<dbReference type="CDD" id="cd01647">
    <property type="entry name" value="RT_LTR"/>
    <property type="match status" value="1"/>
</dbReference>
<dbReference type="OrthoDB" id="9950135at2759"/>
<evidence type="ECO:0000256" key="5">
    <source>
        <dbReference type="ARBA" id="ARBA00022759"/>
    </source>
</evidence>
<evidence type="ECO:0000313" key="11">
    <source>
        <dbReference type="Proteomes" id="UP000507470"/>
    </source>
</evidence>
<dbReference type="SUPFAM" id="SSF50630">
    <property type="entry name" value="Acid proteases"/>
    <property type="match status" value="1"/>
</dbReference>
<dbReference type="CDD" id="cd00303">
    <property type="entry name" value="retropepsin_like"/>
    <property type="match status" value="1"/>
</dbReference>
<keyword evidence="2" id="KW-0808">Transferase</keyword>
<dbReference type="InterPro" id="IPR000477">
    <property type="entry name" value="RT_dom"/>
</dbReference>
<dbReference type="Proteomes" id="UP000507470">
    <property type="component" value="Unassembled WGS sequence"/>
</dbReference>
<dbReference type="EC" id="2.7.7.49" evidence="1"/>
<dbReference type="GO" id="GO:0016787">
    <property type="term" value="F:hydrolase activity"/>
    <property type="evidence" value="ECO:0007669"/>
    <property type="project" value="UniProtKB-KW"/>
</dbReference>
<dbReference type="SUPFAM" id="SSF56672">
    <property type="entry name" value="DNA/RNA polymerases"/>
    <property type="match status" value="1"/>
</dbReference>
<dbReference type="PANTHER" id="PTHR37984:SF5">
    <property type="entry name" value="PROTEIN NYNRIN-LIKE"/>
    <property type="match status" value="1"/>
</dbReference>
<keyword evidence="7" id="KW-0695">RNA-directed DNA polymerase</keyword>
<dbReference type="InterPro" id="IPR050951">
    <property type="entry name" value="Retrovirus_Pol_polyprotein"/>
</dbReference>
<accession>A0A6J8AL69</accession>
<sequence>MDRHILRKKCVKSAQNTNNTQISQRNRSAKILQLVHLNGNSVLASINSNLVSCLVDSGASVSCCSVSLLENLGINSNSFRKPYFNEAVGVGGEVHKMLGVVTLHVTLGTVTSKQKFHILNHMQQKMILGHDFLKHNRIHLDFDKETLFIPETGTKNYTAVEMNSGLARTISPVTIPPLSQVDIPIRASRVQDYVTSLSQKVDNSKHSQATSLVDKKINKDTLNFNLDNSDLTDQQKVILTHFLNKNRKVFAKDMSELGHTDVYQHKIDTGNAPPIRKRFYRQSPYVLEEMNKQIEELLKYDIIEESNSEWGAPVVMCRKTTGQLRFCCDFRSLNQVSATQFFPLPRLEDVFDSIGKSKAQVFSTLDLFSGYWQCGLDPSTAHKSAFVTPSGVYQWKRRPFGIASAPASFQHMLTHVLHGLNYQMALVYVDDILVFSRNFEEHMKNLQLVFDRLLSAGLTLKPSKCEFAQKEVLYLGHRISREGVKVDQSKVEAVKSFPVPKTETQKEVPFEWSEKCQKSFDKLKDALCSPPVLAYPDLSKPFILTTDASGTAIGYILGQFDSEGRERVCAYNGRSLSQSETKWSISEKECLAVLEGIKNYHVYLANSHFKIYTDHQALNWLSSIKQSTGRLARWYVLLQGYDYEICFRRGSKNTNADCLSRREYPHTDNNLPEPEDSIPSIDVNQISTSEPNNSEPVEITFFFTENPPIQRPILAAIDTPTEFNITTENIGDAQKDCPDFKDMYTYLSNDTLPEEKKTCRQGET</sequence>